<dbReference type="EMBL" id="JAACJM010000065">
    <property type="protein sequence ID" value="KAF5352987.1"/>
    <property type="molecule type" value="Genomic_DNA"/>
</dbReference>
<sequence>MQLETVLCDRCQSKLTVEERTPSPPLQEMFRSTYKPSDVEISQVNSLIESANRDLERYDAEIRKVAETFLILRKRRDDLLHYRDRCYSIVSSFRRIPAEIWTEVFLYTLGSRRGLLVTEDFLVAPPVVLSQICSLWRNVATLGSPELWSDLCLNVASNWPGVQHLVDLYLDRSKSAPLTLKVKAELNRTQGKQGHVKWHKLCSWGQSVLKSLVGAGDRWRTASFEFHRDILGEESIWKSSSCFPVNLESLVILFESEPSEALTPLPNDFFSYASKLQSLEAAHFYTSNFHVKNLRKLKVHEQTADIFFLLDNCPHLQEIDLPSSEGPESYTVSAPIVCNELRSMTYNSCSSHTLAAIAEFITFPSLTRLELANCSDDSESRQAMFLSLRCLLQQSGCQLQVLTLRMDVFASDRQLVEILLLTPTVTDFGIYVDQYYGGILTNNLLQTLSFTSDISPLLQGQTGVCLLPQMTHFRLGFVEEVEGENPLPDPEGIFSVVNSRRTHSSAKHSRIVFFELRAQLCPASEKGQEWEKAFKSVERRLRALEKDGLDLDMEYRDIHSEEDEEES</sequence>
<keyword evidence="3" id="KW-1185">Reference proteome</keyword>
<reference evidence="2 3" key="1">
    <citation type="journal article" date="2020" name="ISME J.">
        <title>Uncovering the hidden diversity of litter-decomposition mechanisms in mushroom-forming fungi.</title>
        <authorList>
            <person name="Floudas D."/>
            <person name="Bentzer J."/>
            <person name="Ahren D."/>
            <person name="Johansson T."/>
            <person name="Persson P."/>
            <person name="Tunlid A."/>
        </authorList>
    </citation>
    <scope>NUCLEOTIDE SEQUENCE [LARGE SCALE GENOMIC DNA]</scope>
    <source>
        <strain evidence="2 3">CBS 291.85</strain>
    </source>
</reference>
<evidence type="ECO:0000256" key="1">
    <source>
        <dbReference type="SAM" id="Coils"/>
    </source>
</evidence>
<dbReference type="Gene3D" id="3.80.10.10">
    <property type="entry name" value="Ribonuclease Inhibitor"/>
    <property type="match status" value="1"/>
</dbReference>
<organism evidence="2 3">
    <name type="scientific">Tetrapyrgos nigripes</name>
    <dbReference type="NCBI Taxonomy" id="182062"/>
    <lineage>
        <taxon>Eukaryota</taxon>
        <taxon>Fungi</taxon>
        <taxon>Dikarya</taxon>
        <taxon>Basidiomycota</taxon>
        <taxon>Agaricomycotina</taxon>
        <taxon>Agaricomycetes</taxon>
        <taxon>Agaricomycetidae</taxon>
        <taxon>Agaricales</taxon>
        <taxon>Marasmiineae</taxon>
        <taxon>Marasmiaceae</taxon>
        <taxon>Tetrapyrgos</taxon>
    </lineage>
</organism>
<dbReference type="AlphaFoldDB" id="A0A8H5D676"/>
<evidence type="ECO:0008006" key="4">
    <source>
        <dbReference type="Google" id="ProtNLM"/>
    </source>
</evidence>
<name>A0A8H5D676_9AGAR</name>
<evidence type="ECO:0000313" key="3">
    <source>
        <dbReference type="Proteomes" id="UP000559256"/>
    </source>
</evidence>
<dbReference type="OrthoDB" id="3266451at2759"/>
<proteinExistence type="predicted"/>
<dbReference type="SUPFAM" id="SSF52047">
    <property type="entry name" value="RNI-like"/>
    <property type="match status" value="1"/>
</dbReference>
<dbReference type="Proteomes" id="UP000559256">
    <property type="component" value="Unassembled WGS sequence"/>
</dbReference>
<comment type="caution">
    <text evidence="2">The sequence shown here is derived from an EMBL/GenBank/DDBJ whole genome shotgun (WGS) entry which is preliminary data.</text>
</comment>
<evidence type="ECO:0000313" key="2">
    <source>
        <dbReference type="EMBL" id="KAF5352987.1"/>
    </source>
</evidence>
<feature type="coiled-coil region" evidence="1">
    <location>
        <begin position="41"/>
        <end position="68"/>
    </location>
</feature>
<accession>A0A8H5D676</accession>
<keyword evidence="1" id="KW-0175">Coiled coil</keyword>
<protein>
    <recommendedName>
        <fullName evidence="4">F-box domain-containing protein</fullName>
    </recommendedName>
</protein>
<gene>
    <name evidence="2" type="ORF">D9758_007964</name>
</gene>
<dbReference type="InterPro" id="IPR032675">
    <property type="entry name" value="LRR_dom_sf"/>
</dbReference>